<accession>A0A1F7H130</accession>
<feature type="region of interest" description="Disordered" evidence="1">
    <location>
        <begin position="1"/>
        <end position="20"/>
    </location>
</feature>
<organism evidence="2 3">
    <name type="scientific">Candidatus Roizmanbacteria bacterium RIFCSPHIGHO2_02_FULL_37_24</name>
    <dbReference type="NCBI Taxonomy" id="1802037"/>
    <lineage>
        <taxon>Bacteria</taxon>
        <taxon>Candidatus Roizmaniibacteriota</taxon>
    </lineage>
</organism>
<evidence type="ECO:0000256" key="1">
    <source>
        <dbReference type="SAM" id="MobiDB-lite"/>
    </source>
</evidence>
<sequence length="115" mass="12861">MGPDGNPDPDDHRPDDDVAEAKHHLRLLCCQEVGDDAQDREDREVAPSESCSRHDQRRGEQDPDEAAGDLALRPVLAAFSRVPPRDGEVQDEETEQNELVHVVFSSQRCVNYPFG</sequence>
<evidence type="ECO:0000313" key="2">
    <source>
        <dbReference type="EMBL" id="OGK24753.1"/>
    </source>
</evidence>
<evidence type="ECO:0000313" key="3">
    <source>
        <dbReference type="Proteomes" id="UP000177159"/>
    </source>
</evidence>
<comment type="caution">
    <text evidence="2">The sequence shown here is derived from an EMBL/GenBank/DDBJ whole genome shotgun (WGS) entry which is preliminary data.</text>
</comment>
<dbReference type="EMBL" id="MFZM01000003">
    <property type="protein sequence ID" value="OGK24753.1"/>
    <property type="molecule type" value="Genomic_DNA"/>
</dbReference>
<name>A0A1F7H130_9BACT</name>
<dbReference type="AlphaFoldDB" id="A0A1F7H130"/>
<reference evidence="2 3" key="1">
    <citation type="journal article" date="2016" name="Nat. Commun.">
        <title>Thousands of microbial genomes shed light on interconnected biogeochemical processes in an aquifer system.</title>
        <authorList>
            <person name="Anantharaman K."/>
            <person name="Brown C.T."/>
            <person name="Hug L.A."/>
            <person name="Sharon I."/>
            <person name="Castelle C.J."/>
            <person name="Probst A.J."/>
            <person name="Thomas B.C."/>
            <person name="Singh A."/>
            <person name="Wilkins M.J."/>
            <person name="Karaoz U."/>
            <person name="Brodie E.L."/>
            <person name="Williams K.H."/>
            <person name="Hubbard S.S."/>
            <person name="Banfield J.F."/>
        </authorList>
    </citation>
    <scope>NUCLEOTIDE SEQUENCE [LARGE SCALE GENOMIC DNA]</scope>
</reference>
<feature type="compositionally biased region" description="Basic and acidic residues" evidence="1">
    <location>
        <begin position="40"/>
        <end position="61"/>
    </location>
</feature>
<feature type="region of interest" description="Disordered" evidence="1">
    <location>
        <begin position="34"/>
        <end position="72"/>
    </location>
</feature>
<feature type="compositionally biased region" description="Basic and acidic residues" evidence="1">
    <location>
        <begin position="9"/>
        <end position="20"/>
    </location>
</feature>
<dbReference type="Proteomes" id="UP000177159">
    <property type="component" value="Unassembled WGS sequence"/>
</dbReference>
<protein>
    <submittedName>
        <fullName evidence="2">Uncharacterized protein</fullName>
    </submittedName>
</protein>
<proteinExistence type="predicted"/>
<gene>
    <name evidence="2" type="ORF">A3C24_01295</name>
</gene>